<dbReference type="AlphaFoldDB" id="A0AAV3ZGU0"/>
<gene>
    <name evidence="2" type="ORF">PoB_002020700</name>
</gene>
<feature type="region of interest" description="Disordered" evidence="1">
    <location>
        <begin position="1"/>
        <end position="148"/>
    </location>
</feature>
<dbReference type="EMBL" id="BLXT01002363">
    <property type="protein sequence ID" value="GFN93701.1"/>
    <property type="molecule type" value="Genomic_DNA"/>
</dbReference>
<name>A0AAV3ZGU0_9GAST</name>
<accession>A0AAV3ZGU0</accession>
<feature type="compositionally biased region" description="Basic residues" evidence="1">
    <location>
        <begin position="21"/>
        <end position="32"/>
    </location>
</feature>
<protein>
    <submittedName>
        <fullName evidence="2">Uncharacterized protein</fullName>
    </submittedName>
</protein>
<feature type="compositionally biased region" description="Low complexity" evidence="1">
    <location>
        <begin position="70"/>
        <end position="104"/>
    </location>
</feature>
<keyword evidence="3" id="KW-1185">Reference proteome</keyword>
<organism evidence="2 3">
    <name type="scientific">Plakobranchus ocellatus</name>
    <dbReference type="NCBI Taxonomy" id="259542"/>
    <lineage>
        <taxon>Eukaryota</taxon>
        <taxon>Metazoa</taxon>
        <taxon>Spiralia</taxon>
        <taxon>Lophotrochozoa</taxon>
        <taxon>Mollusca</taxon>
        <taxon>Gastropoda</taxon>
        <taxon>Heterobranchia</taxon>
        <taxon>Euthyneura</taxon>
        <taxon>Panpulmonata</taxon>
        <taxon>Sacoglossa</taxon>
        <taxon>Placobranchoidea</taxon>
        <taxon>Plakobranchidae</taxon>
        <taxon>Plakobranchus</taxon>
    </lineage>
</organism>
<comment type="caution">
    <text evidence="2">The sequence shown here is derived from an EMBL/GenBank/DDBJ whole genome shotgun (WGS) entry which is preliminary data.</text>
</comment>
<feature type="compositionally biased region" description="Polar residues" evidence="1">
    <location>
        <begin position="52"/>
        <end position="66"/>
    </location>
</feature>
<sequence>MEEEPCGSENGSVFPRDLGKKNRRHRSARLRQKAAQQQAVQDTAMATPGDASGQQPHPSEGAQANVSVYGDRSTSSSVDGSGSNSDGATSSSFGMRRSSSSKGGVLFNLDESSTSNEENTEAEEEIGPLGGRQPSLSSQASLDAASAAAAAIMTDPALHTPKMR</sequence>
<evidence type="ECO:0000256" key="1">
    <source>
        <dbReference type="SAM" id="MobiDB-lite"/>
    </source>
</evidence>
<evidence type="ECO:0000313" key="2">
    <source>
        <dbReference type="EMBL" id="GFN93701.1"/>
    </source>
</evidence>
<feature type="compositionally biased region" description="Low complexity" evidence="1">
    <location>
        <begin position="33"/>
        <end position="46"/>
    </location>
</feature>
<dbReference type="Proteomes" id="UP000735302">
    <property type="component" value="Unassembled WGS sequence"/>
</dbReference>
<proteinExistence type="predicted"/>
<reference evidence="2 3" key="1">
    <citation type="journal article" date="2021" name="Elife">
        <title>Chloroplast acquisition without the gene transfer in kleptoplastic sea slugs, Plakobranchus ocellatus.</title>
        <authorList>
            <person name="Maeda T."/>
            <person name="Takahashi S."/>
            <person name="Yoshida T."/>
            <person name="Shimamura S."/>
            <person name="Takaki Y."/>
            <person name="Nagai Y."/>
            <person name="Toyoda A."/>
            <person name="Suzuki Y."/>
            <person name="Arimoto A."/>
            <person name="Ishii H."/>
            <person name="Satoh N."/>
            <person name="Nishiyama T."/>
            <person name="Hasebe M."/>
            <person name="Maruyama T."/>
            <person name="Minagawa J."/>
            <person name="Obokata J."/>
            <person name="Shigenobu S."/>
        </authorList>
    </citation>
    <scope>NUCLEOTIDE SEQUENCE [LARGE SCALE GENOMIC DNA]</scope>
</reference>
<feature type="compositionally biased region" description="Low complexity" evidence="1">
    <location>
        <begin position="135"/>
        <end position="148"/>
    </location>
</feature>
<evidence type="ECO:0000313" key="3">
    <source>
        <dbReference type="Proteomes" id="UP000735302"/>
    </source>
</evidence>